<feature type="compositionally biased region" description="Basic and acidic residues" evidence="1">
    <location>
        <begin position="13"/>
        <end position="23"/>
    </location>
</feature>
<feature type="compositionally biased region" description="Basic and acidic residues" evidence="1">
    <location>
        <begin position="375"/>
        <end position="390"/>
    </location>
</feature>
<dbReference type="SUPFAM" id="SSF53254">
    <property type="entry name" value="Phosphoglycerate mutase-like"/>
    <property type="match status" value="1"/>
</dbReference>
<dbReference type="Gramene" id="TraesCS1B02G101800.2">
    <property type="protein sequence ID" value="TraesCS1B02G101800.2"/>
    <property type="gene ID" value="TraesCS1B02G101800"/>
</dbReference>
<dbReference type="SMART" id="SM00855">
    <property type="entry name" value="PGAM"/>
    <property type="match status" value="1"/>
</dbReference>
<dbReference type="Gramene" id="TraesPARA_EIv1.0_0130440.1">
    <property type="protein sequence ID" value="TraesPARA_EIv1.0_0130440.1.CDS"/>
    <property type="gene ID" value="TraesPARA_EIv1.0_0130440"/>
</dbReference>
<dbReference type="Gramene" id="TraesPARA_EIv1.0_0130440.2">
    <property type="protein sequence ID" value="TraesPARA_EIv1.0_0130440.2.CDS"/>
    <property type="gene ID" value="TraesPARA_EIv1.0_0130440"/>
</dbReference>
<dbReference type="RefSeq" id="XP_044387685.1">
    <property type="nucleotide sequence ID" value="XM_044531750.1"/>
</dbReference>
<dbReference type="PANTHER" id="PTHR46192">
    <property type="entry name" value="BROAD-RANGE ACID PHOSPHATASE DET1"/>
    <property type="match status" value="1"/>
</dbReference>
<accession>A0A3B5YT80</accession>
<dbReference type="Gramene" id="TraesJAG1B03G00225170.1">
    <property type="protein sequence ID" value="TraesJAG1B03G00225170.1"/>
    <property type="gene ID" value="TraesJAG1B03G00225170"/>
</dbReference>
<dbReference type="InterPro" id="IPR013078">
    <property type="entry name" value="His_Pase_superF_clade-1"/>
</dbReference>
<feature type="region of interest" description="Disordered" evidence="1">
    <location>
        <begin position="365"/>
        <end position="390"/>
    </location>
</feature>
<dbReference type="RefSeq" id="XP_044387677.1">
    <property type="nucleotide sequence ID" value="XM_044531742.1"/>
</dbReference>
<keyword evidence="3" id="KW-1185">Reference proteome</keyword>
<dbReference type="RefSeq" id="XP_044387693.1">
    <property type="nucleotide sequence ID" value="XM_044531758.1"/>
</dbReference>
<reference evidence="2" key="1">
    <citation type="submission" date="2018-08" db="EMBL/GenBank/DDBJ databases">
        <authorList>
            <person name="Rossello M."/>
        </authorList>
    </citation>
    <scope>NUCLEOTIDE SEQUENCE [LARGE SCALE GENOMIC DNA]</scope>
    <source>
        <strain evidence="2">cv. Chinese Spring</strain>
    </source>
</reference>
<dbReference type="GO" id="GO:0016791">
    <property type="term" value="F:phosphatase activity"/>
    <property type="evidence" value="ECO:0000318"/>
    <property type="project" value="GO_Central"/>
</dbReference>
<feature type="compositionally biased region" description="Polar residues" evidence="1">
    <location>
        <begin position="1"/>
        <end position="12"/>
    </location>
</feature>
<dbReference type="SMR" id="A0A3B5YT80"/>
<dbReference type="Gramene" id="TraesCS1B03G0274000.1">
    <property type="protein sequence ID" value="TraesCS1B03G0274000.1.CDS"/>
    <property type="gene ID" value="TraesCS1B03G0274000"/>
</dbReference>
<dbReference type="Pfam" id="PF00300">
    <property type="entry name" value="His_Phos_1"/>
    <property type="match status" value="1"/>
</dbReference>
<dbReference type="Gramene" id="TraesJUL1B03G00224600.2">
    <property type="protein sequence ID" value="TraesJUL1B03G00224600.2"/>
    <property type="gene ID" value="TraesJUL1B03G00224600"/>
</dbReference>
<evidence type="ECO:0000256" key="1">
    <source>
        <dbReference type="SAM" id="MobiDB-lite"/>
    </source>
</evidence>
<dbReference type="Gramene" id="TraesSTA1B03G00223840.1">
    <property type="protein sequence ID" value="TraesSTA1B03G00223840.1"/>
    <property type="gene ID" value="TraesSTA1B03G00223840"/>
</dbReference>
<dbReference type="GeneID" id="123111063"/>
<feature type="region of interest" description="Disordered" evidence="1">
    <location>
        <begin position="1"/>
        <end position="32"/>
    </location>
</feature>
<dbReference type="InterPro" id="IPR052765">
    <property type="entry name" value="PGM-Related"/>
</dbReference>
<dbReference type="OMA" id="MRLFCMR"/>
<sequence>MSGVFDSNSSLLRKSDSGAEARETALQLDQSARGAKKELERVCCSPSPTHHLLSPLYKPARALAPAMSFSPRETVASPGGCGKESCPFCEMSRQHAAGCARRLPKRIILVRHGESQGNLDMSAYSTTPDYRIPLTPRGVEQARAAGRGILDVVSSGGPDANWKVYFYVSPYERTRATLRGIGAAFPRDRIIGAREECRVREQDFGNFQVEERMRAIKETRERFGRFFFRFPEGESAADVFDRVASFLESLWRDIDNGRLDPSTTCETNLVIVSHGLTSRVFMMKWFKWTVEQFERLNNFENCEFRVMQLGPGGEYSLLMHHTKEELEEWGLSPEMITDQQWRASANRRSWSEECSSFMATFFDNWIDPPEEGEGDDKRQEQDDGKIKSLE</sequence>
<dbReference type="Gramene" id="TraesARI1B03G00229260.1">
    <property type="protein sequence ID" value="TraesARI1B03G00229260.1"/>
    <property type="gene ID" value="TraesARI1B03G00229260"/>
</dbReference>
<dbReference type="PROSITE" id="PS00175">
    <property type="entry name" value="PG_MUTASE"/>
    <property type="match status" value="1"/>
</dbReference>
<evidence type="ECO:0008006" key="4">
    <source>
        <dbReference type="Google" id="ProtNLM"/>
    </source>
</evidence>
<dbReference type="CDD" id="cd07067">
    <property type="entry name" value="HP_PGM_like"/>
    <property type="match status" value="1"/>
</dbReference>
<dbReference type="Gramene" id="TraesJUL1B03G00224600.1">
    <property type="protein sequence ID" value="TraesJUL1B03G00224600.1"/>
    <property type="gene ID" value="TraesJUL1B03G00224600"/>
</dbReference>
<dbReference type="Gramene" id="TraesJUL1B03G00224600.3">
    <property type="protein sequence ID" value="TraesJUL1B03G00224600.3"/>
    <property type="gene ID" value="TraesJUL1B03G00224600"/>
</dbReference>
<proteinExistence type="predicted"/>
<dbReference type="Gramene" id="TraesPARA_EIv1.0_0130440.4">
    <property type="protein sequence ID" value="TraesPARA_EIv1.0_0130440.4.CDS"/>
    <property type="gene ID" value="TraesPARA_EIv1.0_0130440"/>
</dbReference>
<dbReference type="Proteomes" id="UP000019116">
    <property type="component" value="Chromosome 1B"/>
</dbReference>
<dbReference type="InterPro" id="IPR029033">
    <property type="entry name" value="His_PPase_superfam"/>
</dbReference>
<dbReference type="Gene3D" id="3.40.50.1240">
    <property type="entry name" value="Phosphoglycerate mutase-like"/>
    <property type="match status" value="1"/>
</dbReference>
<dbReference type="OrthoDB" id="10261749at2759"/>
<reference evidence="2" key="2">
    <citation type="submission" date="2018-10" db="UniProtKB">
        <authorList>
            <consortium name="EnsemblPlants"/>
        </authorList>
    </citation>
    <scope>IDENTIFICATION</scope>
</reference>
<dbReference type="EnsemblPlants" id="TraesCS1B02G101800.2">
    <property type="protein sequence ID" value="TraesCS1B02G101800.2"/>
    <property type="gene ID" value="TraesCS1B02G101800"/>
</dbReference>
<protein>
    <recommendedName>
        <fullName evidence="4">Phosphoglycerate mutase-like protein</fullName>
    </recommendedName>
</protein>
<evidence type="ECO:0000313" key="2">
    <source>
        <dbReference type="EnsemblPlants" id="TraesCS1B02G101800.2"/>
    </source>
</evidence>
<dbReference type="AlphaFoldDB" id="A0A3B5YT80"/>
<dbReference type="InterPro" id="IPR001345">
    <property type="entry name" value="PG/BPGM_mutase_AS"/>
</dbReference>
<name>A0A3B5YT80_WHEAT</name>
<dbReference type="Gramene" id="TraesPARA_EIv1.0_0130440.3">
    <property type="protein sequence ID" value="TraesPARA_EIv1.0_0130440.3.CDS"/>
    <property type="gene ID" value="TraesPARA_EIv1.0_0130440"/>
</dbReference>
<evidence type="ECO:0000313" key="3">
    <source>
        <dbReference type="Proteomes" id="UP000019116"/>
    </source>
</evidence>
<dbReference type="STRING" id="4565.A0A3B5YT80"/>
<organism evidence="2">
    <name type="scientific">Triticum aestivum</name>
    <name type="common">Wheat</name>
    <dbReference type="NCBI Taxonomy" id="4565"/>
    <lineage>
        <taxon>Eukaryota</taxon>
        <taxon>Viridiplantae</taxon>
        <taxon>Streptophyta</taxon>
        <taxon>Embryophyta</taxon>
        <taxon>Tracheophyta</taxon>
        <taxon>Spermatophyta</taxon>
        <taxon>Magnoliopsida</taxon>
        <taxon>Liliopsida</taxon>
        <taxon>Poales</taxon>
        <taxon>Poaceae</taxon>
        <taxon>BOP clade</taxon>
        <taxon>Pooideae</taxon>
        <taxon>Triticodae</taxon>
        <taxon>Triticeae</taxon>
        <taxon>Triticinae</taxon>
        <taxon>Triticum</taxon>
    </lineage>
</organism>
<gene>
    <name evidence="2" type="primary">LOC123111063</name>
</gene>